<evidence type="ECO:0000313" key="2">
    <source>
        <dbReference type="EMBL" id="KZT64043.1"/>
    </source>
</evidence>
<feature type="compositionally biased region" description="Pro residues" evidence="1">
    <location>
        <begin position="238"/>
        <end position="247"/>
    </location>
</feature>
<dbReference type="CDD" id="cd00303">
    <property type="entry name" value="retropepsin_like"/>
    <property type="match status" value="1"/>
</dbReference>
<reference evidence="2 3" key="1">
    <citation type="journal article" date="2016" name="Mol. Biol. Evol.">
        <title>Comparative Genomics of Early-Diverging Mushroom-Forming Fungi Provides Insights into the Origins of Lignocellulose Decay Capabilities.</title>
        <authorList>
            <person name="Nagy L.G."/>
            <person name="Riley R."/>
            <person name="Tritt A."/>
            <person name="Adam C."/>
            <person name="Daum C."/>
            <person name="Floudas D."/>
            <person name="Sun H."/>
            <person name="Yadav J.S."/>
            <person name="Pangilinan J."/>
            <person name="Larsson K.H."/>
            <person name="Matsuura K."/>
            <person name="Barry K."/>
            <person name="Labutti K."/>
            <person name="Kuo R."/>
            <person name="Ohm R.A."/>
            <person name="Bhattacharya S.S."/>
            <person name="Shirouzu T."/>
            <person name="Yoshinaga Y."/>
            <person name="Martin F.M."/>
            <person name="Grigoriev I.V."/>
            <person name="Hibbett D.S."/>
        </authorList>
    </citation>
    <scope>NUCLEOTIDE SEQUENCE [LARGE SCALE GENOMIC DNA]</scope>
    <source>
        <strain evidence="2 3">L-15889</strain>
    </source>
</reference>
<keyword evidence="3" id="KW-1185">Reference proteome</keyword>
<protein>
    <submittedName>
        <fullName evidence="2">Uncharacterized protein</fullName>
    </submittedName>
</protein>
<feature type="region of interest" description="Disordered" evidence="1">
    <location>
        <begin position="165"/>
        <end position="247"/>
    </location>
</feature>
<evidence type="ECO:0000256" key="1">
    <source>
        <dbReference type="SAM" id="MobiDB-lite"/>
    </source>
</evidence>
<sequence>MATYIHPRLITRLRLPTTPLARPIPIFNVDDTPNKKGTITHSVALRYRWKGTTKVVKAYVAGIGRQDIILGHEWLQKENPVIDWKSGQMKFNDHERWTRFEQNELLIRHDQHQETIRKVTDEPPSFDEFLRQCDEKERASRPKKPMQELVKEPQKILRTTIEEVPDSEWDFSPDPPDEPTSSILDEPLEELPNHPPMNPYDDPPEQEEDYEAQIRSMTNDLDPDEFLASYTPGVRRAPPIPAKPTRD</sequence>
<dbReference type="Gene3D" id="2.40.70.10">
    <property type="entry name" value="Acid Proteases"/>
    <property type="match status" value="1"/>
</dbReference>
<dbReference type="STRING" id="1314783.A0A165L7H4"/>
<name>A0A165L7H4_9APHY</name>
<gene>
    <name evidence="2" type="ORF">DAEQUDRAFT_770048</name>
</gene>
<dbReference type="InterPro" id="IPR021109">
    <property type="entry name" value="Peptidase_aspartic_dom_sf"/>
</dbReference>
<dbReference type="EMBL" id="KV429144">
    <property type="protein sequence ID" value="KZT64043.1"/>
    <property type="molecule type" value="Genomic_DNA"/>
</dbReference>
<accession>A0A165L7H4</accession>
<feature type="compositionally biased region" description="Acidic residues" evidence="1">
    <location>
        <begin position="165"/>
        <end position="177"/>
    </location>
</feature>
<dbReference type="Proteomes" id="UP000076727">
    <property type="component" value="Unassembled WGS sequence"/>
</dbReference>
<proteinExistence type="predicted"/>
<dbReference type="AlphaFoldDB" id="A0A165L7H4"/>
<evidence type="ECO:0000313" key="3">
    <source>
        <dbReference type="Proteomes" id="UP000076727"/>
    </source>
</evidence>
<dbReference type="OrthoDB" id="2802569at2759"/>
<organism evidence="2 3">
    <name type="scientific">Daedalea quercina L-15889</name>
    <dbReference type="NCBI Taxonomy" id="1314783"/>
    <lineage>
        <taxon>Eukaryota</taxon>
        <taxon>Fungi</taxon>
        <taxon>Dikarya</taxon>
        <taxon>Basidiomycota</taxon>
        <taxon>Agaricomycotina</taxon>
        <taxon>Agaricomycetes</taxon>
        <taxon>Polyporales</taxon>
        <taxon>Fomitopsis</taxon>
    </lineage>
</organism>
<feature type="compositionally biased region" description="Acidic residues" evidence="1">
    <location>
        <begin position="202"/>
        <end position="211"/>
    </location>
</feature>